<evidence type="ECO:0000313" key="5">
    <source>
        <dbReference type="EMBL" id="PVM70903.1"/>
    </source>
</evidence>
<dbReference type="InterPro" id="IPR036388">
    <property type="entry name" value="WH-like_DNA-bd_sf"/>
</dbReference>
<accession>A0A2T9IVN2</accession>
<dbReference type="PROSITE" id="PS50043">
    <property type="entry name" value="HTH_LUXR_2"/>
    <property type="match status" value="1"/>
</dbReference>
<dbReference type="SMART" id="SM00421">
    <property type="entry name" value="HTH_LUXR"/>
    <property type="match status" value="1"/>
</dbReference>
<keyword evidence="3" id="KW-0804">Transcription</keyword>
<reference evidence="5 6" key="1">
    <citation type="submission" date="2018-04" db="EMBL/GenBank/DDBJ databases">
        <title>The genome sequence of Caulobacter sp. 736.</title>
        <authorList>
            <person name="Gao J."/>
            <person name="Sun J."/>
        </authorList>
    </citation>
    <scope>NUCLEOTIDE SEQUENCE [LARGE SCALE GENOMIC DNA]</scope>
    <source>
        <strain evidence="5 6">736</strain>
    </source>
</reference>
<accession>A0A2T9JIP7</accession>
<dbReference type="AlphaFoldDB" id="A0A2T9IVN2"/>
<protein>
    <submittedName>
        <fullName evidence="5">LuxR family transcriptional regulator</fullName>
    </submittedName>
</protein>
<dbReference type="InterPro" id="IPR016032">
    <property type="entry name" value="Sig_transdc_resp-reg_C-effctor"/>
</dbReference>
<feature type="domain" description="HTH luxR-type" evidence="4">
    <location>
        <begin position="1"/>
        <end position="65"/>
    </location>
</feature>
<keyword evidence="6" id="KW-1185">Reference proteome</keyword>
<dbReference type="PANTHER" id="PTHR44688:SF16">
    <property type="entry name" value="DNA-BINDING TRANSCRIPTIONAL ACTIVATOR DEVR_DOSR"/>
    <property type="match status" value="1"/>
</dbReference>
<proteinExistence type="predicted"/>
<comment type="caution">
    <text evidence="5">The sequence shown here is derived from an EMBL/GenBank/DDBJ whole genome shotgun (WGS) entry which is preliminary data.</text>
</comment>
<dbReference type="GO" id="GO:0006355">
    <property type="term" value="P:regulation of DNA-templated transcription"/>
    <property type="evidence" value="ECO:0007669"/>
    <property type="project" value="InterPro"/>
</dbReference>
<name>A0A2T9IVN2_9CAUL</name>
<keyword evidence="2" id="KW-0238">DNA-binding</keyword>
<dbReference type="SUPFAM" id="SSF46894">
    <property type="entry name" value="C-terminal effector domain of the bipartite response regulators"/>
    <property type="match status" value="1"/>
</dbReference>
<organism evidence="5 6">
    <name type="scientific">Caulobacter radicis</name>
    <dbReference type="NCBI Taxonomy" id="2172650"/>
    <lineage>
        <taxon>Bacteria</taxon>
        <taxon>Pseudomonadati</taxon>
        <taxon>Pseudomonadota</taxon>
        <taxon>Alphaproteobacteria</taxon>
        <taxon>Caulobacterales</taxon>
        <taxon>Caulobacteraceae</taxon>
        <taxon>Caulobacter</taxon>
    </lineage>
</organism>
<dbReference type="PRINTS" id="PR00038">
    <property type="entry name" value="HTHLUXR"/>
</dbReference>
<evidence type="ECO:0000256" key="1">
    <source>
        <dbReference type="ARBA" id="ARBA00023015"/>
    </source>
</evidence>
<evidence type="ECO:0000313" key="6">
    <source>
        <dbReference type="Proteomes" id="UP000244913"/>
    </source>
</evidence>
<sequence length="67" mass="7583">MSRRYRLTPRQRDCLSEAQKGRTAIQIAHKLGISEHTVNSYFSEAYRRLGARNRAHAVALAVSLGEI</sequence>
<dbReference type="InterPro" id="IPR000792">
    <property type="entry name" value="Tscrpt_reg_LuxR_C"/>
</dbReference>
<evidence type="ECO:0000256" key="2">
    <source>
        <dbReference type="ARBA" id="ARBA00023125"/>
    </source>
</evidence>
<dbReference type="Pfam" id="PF00196">
    <property type="entry name" value="GerE"/>
    <property type="match status" value="1"/>
</dbReference>
<dbReference type="PANTHER" id="PTHR44688">
    <property type="entry name" value="DNA-BINDING TRANSCRIPTIONAL ACTIVATOR DEVR_DOSR"/>
    <property type="match status" value="1"/>
</dbReference>
<evidence type="ECO:0000259" key="4">
    <source>
        <dbReference type="PROSITE" id="PS50043"/>
    </source>
</evidence>
<dbReference type="EMBL" id="QDKP01000067">
    <property type="protein sequence ID" value="PVM70903.1"/>
    <property type="molecule type" value="Genomic_DNA"/>
</dbReference>
<keyword evidence="1" id="KW-0805">Transcription regulation</keyword>
<gene>
    <name evidence="5" type="ORF">DDF65_25065</name>
</gene>
<dbReference type="CDD" id="cd06170">
    <property type="entry name" value="LuxR_C_like"/>
    <property type="match status" value="1"/>
</dbReference>
<dbReference type="Proteomes" id="UP000244913">
    <property type="component" value="Unassembled WGS sequence"/>
</dbReference>
<dbReference type="GO" id="GO:0003677">
    <property type="term" value="F:DNA binding"/>
    <property type="evidence" value="ECO:0007669"/>
    <property type="project" value="UniProtKB-KW"/>
</dbReference>
<evidence type="ECO:0000256" key="3">
    <source>
        <dbReference type="ARBA" id="ARBA00023163"/>
    </source>
</evidence>
<dbReference type="RefSeq" id="WP_116491634.1">
    <property type="nucleotide sequence ID" value="NZ_QDKO01000044.1"/>
</dbReference>
<dbReference type="Gene3D" id="1.10.10.10">
    <property type="entry name" value="Winged helix-like DNA-binding domain superfamily/Winged helix DNA-binding domain"/>
    <property type="match status" value="1"/>
</dbReference>